<dbReference type="STRING" id="1208324.P73_1509"/>
<feature type="domain" description="Metallo-beta-lactamase" evidence="1">
    <location>
        <begin position="7"/>
        <end position="200"/>
    </location>
</feature>
<dbReference type="SMART" id="SM00849">
    <property type="entry name" value="Lactamase_B"/>
    <property type="match status" value="1"/>
</dbReference>
<dbReference type="InterPro" id="IPR001279">
    <property type="entry name" value="Metallo-B-lactamas"/>
</dbReference>
<dbReference type="KEGG" id="cid:P73_1509"/>
<sequence length="234" mass="25031">MKITWLGHSGFRIEISDQVLLIDPWIAGNPSFPEGREKEATGGATAIFLTHGHGDHASTALTVQKDTGATIYCIHELSNLLGGDGAEVTGFGKGGTITLGEDESAVSVTMVNAVHSSSIDFGEGAPQYAGQPAGFMISGEGHTIYVSGDTDIMADMEWFADFHEPDIGILCAGGHYTMDMKRAAYVCQKFFDFDTVIPCHWGTFPLLAQSCDELVYALEDGVVKVPEVLVPIEI</sequence>
<dbReference type="AlphaFoldDB" id="A0A0B5DT54"/>
<dbReference type="Gene3D" id="3.60.15.10">
    <property type="entry name" value="Ribonuclease Z/Hydroxyacylglutathione hydrolase-like"/>
    <property type="match status" value="1"/>
</dbReference>
<name>A0A0B5DT54_9RHOB</name>
<dbReference type="OrthoDB" id="9789133at2"/>
<dbReference type="InterPro" id="IPR050114">
    <property type="entry name" value="UPF0173_UPF0282_UlaG_hydrolase"/>
</dbReference>
<dbReference type="InterPro" id="IPR036866">
    <property type="entry name" value="RibonucZ/Hydroxyglut_hydro"/>
</dbReference>
<dbReference type="HOGENOM" id="CLU_070010_4_0_5"/>
<dbReference type="Proteomes" id="UP000031521">
    <property type="component" value="Chromosome"/>
</dbReference>
<keyword evidence="3" id="KW-1185">Reference proteome</keyword>
<dbReference type="CDD" id="cd06262">
    <property type="entry name" value="metallo-hydrolase-like_MBL-fold"/>
    <property type="match status" value="1"/>
</dbReference>
<organism evidence="2 3">
    <name type="scientific">Celeribacter indicus</name>
    <dbReference type="NCBI Taxonomy" id="1208324"/>
    <lineage>
        <taxon>Bacteria</taxon>
        <taxon>Pseudomonadati</taxon>
        <taxon>Pseudomonadota</taxon>
        <taxon>Alphaproteobacteria</taxon>
        <taxon>Rhodobacterales</taxon>
        <taxon>Roseobacteraceae</taxon>
        <taxon>Celeribacter</taxon>
    </lineage>
</organism>
<proteinExistence type="predicted"/>
<dbReference type="PANTHER" id="PTHR43546:SF3">
    <property type="entry name" value="UPF0173 METAL-DEPENDENT HYDROLASE MJ1163"/>
    <property type="match status" value="1"/>
</dbReference>
<evidence type="ECO:0000313" key="2">
    <source>
        <dbReference type="EMBL" id="AJE46224.1"/>
    </source>
</evidence>
<evidence type="ECO:0000313" key="3">
    <source>
        <dbReference type="Proteomes" id="UP000031521"/>
    </source>
</evidence>
<dbReference type="PANTHER" id="PTHR43546">
    <property type="entry name" value="UPF0173 METAL-DEPENDENT HYDROLASE MJ1163-RELATED"/>
    <property type="match status" value="1"/>
</dbReference>
<dbReference type="SUPFAM" id="SSF56281">
    <property type="entry name" value="Metallo-hydrolase/oxidoreductase"/>
    <property type="match status" value="1"/>
</dbReference>
<gene>
    <name evidence="2" type="ORF">P73_1509</name>
</gene>
<accession>A0A0B5DT54</accession>
<dbReference type="Pfam" id="PF12706">
    <property type="entry name" value="Lactamase_B_2"/>
    <property type="match status" value="1"/>
</dbReference>
<dbReference type="EMBL" id="CP004393">
    <property type="protein sequence ID" value="AJE46224.1"/>
    <property type="molecule type" value="Genomic_DNA"/>
</dbReference>
<dbReference type="NCBIfam" id="NF001911">
    <property type="entry name" value="PRK00685.1"/>
    <property type="match status" value="1"/>
</dbReference>
<protein>
    <recommendedName>
        <fullName evidence="1">Metallo-beta-lactamase domain-containing protein</fullName>
    </recommendedName>
</protein>
<evidence type="ECO:0000259" key="1">
    <source>
        <dbReference type="SMART" id="SM00849"/>
    </source>
</evidence>
<reference evidence="2 3" key="1">
    <citation type="journal article" date="2014" name="Int. J. Syst. Evol. Microbiol.">
        <title>Celeribacter indicus sp. nov., a polycyclic aromatic hydrocarbon-degrading bacterium from deep-sea sediment and reclassification of Huaishuia halophila as Celeribacter halophilus comb. nov.</title>
        <authorList>
            <person name="Lai Q."/>
            <person name="Cao J."/>
            <person name="Yuan J."/>
            <person name="Li F."/>
            <person name="Shao Z."/>
        </authorList>
    </citation>
    <scope>NUCLEOTIDE SEQUENCE [LARGE SCALE GENOMIC DNA]</scope>
    <source>
        <strain evidence="2">P73</strain>
    </source>
</reference>
<dbReference type="RefSeq" id="WP_043869144.1">
    <property type="nucleotide sequence ID" value="NZ_CP004393.1"/>
</dbReference>